<evidence type="ECO:0000256" key="3">
    <source>
        <dbReference type="ARBA" id="ARBA00012479"/>
    </source>
</evidence>
<dbReference type="Gene3D" id="3.40.50.1820">
    <property type="entry name" value="alpha/beta hydrolase"/>
    <property type="match status" value="1"/>
</dbReference>
<dbReference type="GO" id="GO:0005829">
    <property type="term" value="C:cytosol"/>
    <property type="evidence" value="ECO:0007669"/>
    <property type="project" value="TreeGrafter"/>
</dbReference>
<sequence length="91" mass="10716">EKLWVQYDATEAVHNYHGPLPHSPILIDQGVDDEWLKKGQLLLDNFVNACSKASMPIQYREQAGHGHGYYFIMTFIEDHFKYHKQEFDHVK</sequence>
<keyword evidence="6" id="KW-0378">Hydrolase</keyword>
<dbReference type="Proteomes" id="UP000682733">
    <property type="component" value="Unassembled WGS sequence"/>
</dbReference>
<feature type="non-terminal residue" evidence="9">
    <location>
        <position position="1"/>
    </location>
</feature>
<evidence type="ECO:0000256" key="4">
    <source>
        <dbReference type="ARBA" id="ARBA00016774"/>
    </source>
</evidence>
<gene>
    <name evidence="8" type="ORF">OVA965_LOCUS34133</name>
    <name evidence="9" type="ORF">TMI583_LOCUS35043</name>
</gene>
<dbReference type="PANTHER" id="PTHR10061:SF0">
    <property type="entry name" value="S-FORMYLGLUTATHIONE HYDROLASE"/>
    <property type="match status" value="1"/>
</dbReference>
<organism evidence="9 10">
    <name type="scientific">Didymodactylos carnosus</name>
    <dbReference type="NCBI Taxonomy" id="1234261"/>
    <lineage>
        <taxon>Eukaryota</taxon>
        <taxon>Metazoa</taxon>
        <taxon>Spiralia</taxon>
        <taxon>Gnathifera</taxon>
        <taxon>Rotifera</taxon>
        <taxon>Eurotatoria</taxon>
        <taxon>Bdelloidea</taxon>
        <taxon>Philodinida</taxon>
        <taxon>Philodinidae</taxon>
        <taxon>Didymodactylos</taxon>
    </lineage>
</organism>
<dbReference type="InterPro" id="IPR029058">
    <property type="entry name" value="AB_hydrolase_fold"/>
</dbReference>
<dbReference type="InterPro" id="IPR000801">
    <property type="entry name" value="Esterase-like"/>
</dbReference>
<dbReference type="GO" id="GO:0046294">
    <property type="term" value="P:formaldehyde catabolic process"/>
    <property type="evidence" value="ECO:0007669"/>
    <property type="project" value="InterPro"/>
</dbReference>
<protein>
    <recommendedName>
        <fullName evidence="4">S-formylglutathione hydrolase</fullName>
        <ecNumber evidence="3">3.1.2.12</ecNumber>
    </recommendedName>
    <alternativeName>
        <fullName evidence="7">Esterase D</fullName>
    </alternativeName>
</protein>
<dbReference type="InterPro" id="IPR014186">
    <property type="entry name" value="S-formylglutathione_hydrol"/>
</dbReference>
<evidence type="ECO:0000256" key="5">
    <source>
        <dbReference type="ARBA" id="ARBA00022487"/>
    </source>
</evidence>
<dbReference type="EMBL" id="CAJOBA010050129">
    <property type="protein sequence ID" value="CAF4230983.1"/>
    <property type="molecule type" value="Genomic_DNA"/>
</dbReference>
<evidence type="ECO:0000313" key="9">
    <source>
        <dbReference type="EMBL" id="CAF4230983.1"/>
    </source>
</evidence>
<comment type="caution">
    <text evidence="9">The sequence shown here is derived from an EMBL/GenBank/DDBJ whole genome shotgun (WGS) entry which is preliminary data.</text>
</comment>
<dbReference type="AlphaFoldDB" id="A0A8S2SIG8"/>
<dbReference type="Pfam" id="PF00756">
    <property type="entry name" value="Esterase"/>
    <property type="match status" value="1"/>
</dbReference>
<dbReference type="GO" id="GO:0018738">
    <property type="term" value="F:S-formylglutathione hydrolase activity"/>
    <property type="evidence" value="ECO:0007669"/>
    <property type="project" value="UniProtKB-EC"/>
</dbReference>
<evidence type="ECO:0000256" key="2">
    <source>
        <dbReference type="ARBA" id="ARBA00005622"/>
    </source>
</evidence>
<evidence type="ECO:0000313" key="8">
    <source>
        <dbReference type="EMBL" id="CAF1433222.1"/>
    </source>
</evidence>
<proteinExistence type="inferred from homology"/>
<dbReference type="GO" id="GO:0052689">
    <property type="term" value="F:carboxylic ester hydrolase activity"/>
    <property type="evidence" value="ECO:0007669"/>
    <property type="project" value="UniProtKB-KW"/>
</dbReference>
<evidence type="ECO:0000256" key="7">
    <source>
        <dbReference type="ARBA" id="ARBA00032082"/>
    </source>
</evidence>
<comment type="function">
    <text evidence="1">Serine hydrolase involved in the detoxification of formaldehyde.</text>
</comment>
<dbReference type="EC" id="3.1.2.12" evidence="3"/>
<evidence type="ECO:0000313" key="10">
    <source>
        <dbReference type="Proteomes" id="UP000682733"/>
    </source>
</evidence>
<keyword evidence="5" id="KW-0719">Serine esterase</keyword>
<accession>A0A8S2SIG8</accession>
<reference evidence="9" key="1">
    <citation type="submission" date="2021-02" db="EMBL/GenBank/DDBJ databases">
        <authorList>
            <person name="Nowell W R."/>
        </authorList>
    </citation>
    <scope>NUCLEOTIDE SEQUENCE</scope>
</reference>
<dbReference type="EMBL" id="CAJNOK010028343">
    <property type="protein sequence ID" value="CAF1433222.1"/>
    <property type="molecule type" value="Genomic_DNA"/>
</dbReference>
<evidence type="ECO:0000256" key="6">
    <source>
        <dbReference type="ARBA" id="ARBA00022801"/>
    </source>
</evidence>
<comment type="similarity">
    <text evidence="2">Belongs to the esterase D family.</text>
</comment>
<dbReference type="SUPFAM" id="SSF53474">
    <property type="entry name" value="alpha/beta-Hydrolases"/>
    <property type="match status" value="1"/>
</dbReference>
<dbReference type="Proteomes" id="UP000677228">
    <property type="component" value="Unassembled WGS sequence"/>
</dbReference>
<name>A0A8S2SIG8_9BILA</name>
<dbReference type="PANTHER" id="PTHR10061">
    <property type="entry name" value="S-FORMYLGLUTATHIONE HYDROLASE"/>
    <property type="match status" value="1"/>
</dbReference>
<evidence type="ECO:0000256" key="1">
    <source>
        <dbReference type="ARBA" id="ARBA00002608"/>
    </source>
</evidence>